<accession>A0A507R235</accession>
<feature type="compositionally biased region" description="Polar residues" evidence="1">
    <location>
        <begin position="14"/>
        <end position="32"/>
    </location>
</feature>
<dbReference type="PANTHER" id="PTHR37540:SF10">
    <property type="entry name" value="SIGMA-70 REGION 2 FAMILY PROTEIN"/>
    <property type="match status" value="1"/>
</dbReference>
<dbReference type="AlphaFoldDB" id="A0A507R235"/>
<evidence type="ECO:0000313" key="3">
    <source>
        <dbReference type="Proteomes" id="UP000319663"/>
    </source>
</evidence>
<comment type="caution">
    <text evidence="2">The sequence shown here is derived from an EMBL/GenBank/DDBJ whole genome shotgun (WGS) entry which is preliminary data.</text>
</comment>
<dbReference type="PANTHER" id="PTHR37540">
    <property type="entry name" value="TRANSCRIPTION FACTOR (ACR-2), PUTATIVE-RELATED-RELATED"/>
    <property type="match status" value="1"/>
</dbReference>
<evidence type="ECO:0000256" key="1">
    <source>
        <dbReference type="SAM" id="MobiDB-lite"/>
    </source>
</evidence>
<gene>
    <name evidence="2" type="ORF">MPDQ_007074</name>
</gene>
<feature type="compositionally biased region" description="Low complexity" evidence="1">
    <location>
        <begin position="90"/>
        <end position="104"/>
    </location>
</feature>
<keyword evidence="3" id="KW-1185">Reference proteome</keyword>
<name>A0A507R235_MONPU</name>
<organism evidence="2 3">
    <name type="scientific">Monascus purpureus</name>
    <name type="common">Red mold</name>
    <name type="synonym">Monascus anka</name>
    <dbReference type="NCBI Taxonomy" id="5098"/>
    <lineage>
        <taxon>Eukaryota</taxon>
        <taxon>Fungi</taxon>
        <taxon>Dikarya</taxon>
        <taxon>Ascomycota</taxon>
        <taxon>Pezizomycotina</taxon>
        <taxon>Eurotiomycetes</taxon>
        <taxon>Eurotiomycetidae</taxon>
        <taxon>Eurotiales</taxon>
        <taxon>Aspergillaceae</taxon>
        <taxon>Monascus</taxon>
    </lineage>
</organism>
<sequence>MNTLKRRRRRPASEDSSLQNQTFYFVDRNSSSSEKRSHVMRHHIQEKRRQRKLSNRSGDWRQENQIVQYLPLQHAPTSVEGDRAEISRENNSGATSNSDSSTSYLLSKPTSYCISSLQPTPMITSLDFSRIDPADSLPMTLSHEDLDLVDHWKNRLTYWSGQNRHVKDRIFRTAMQHRVSFQTVILTFCARWKMQLYDLKDSKEAEYHLNQSTKAVQEVEQSTQADEDAVAMALGGLAIQEERFGSKSRAEEYMSRALRIIRPRTGSNRPVEVFLLYVRFIMSPLDPVIDEEGQRWLVTFLRGAEELMMEHRTESYLSAVRQRREAFRMESPLFPLLSSGPRPSRVPQDARKYVVENPPTQEACRSASLIYITAALWDFKDSPTRTRRFLEHLSSLAKEHSLDRDLACETFLWLLLEEGYDADLRDSERGWSTGALLQKHKQLRPDLQFHFNELLMSFLMLDAPIRGIAVFEQELDMITARTFV</sequence>
<feature type="compositionally biased region" description="Basic residues" evidence="1">
    <location>
        <begin position="1"/>
        <end position="10"/>
    </location>
</feature>
<reference evidence="2 3" key="1">
    <citation type="submission" date="2019-06" db="EMBL/GenBank/DDBJ databases">
        <title>Wine fermentation using esterase from Monascus purpureus.</title>
        <authorList>
            <person name="Geng C."/>
            <person name="Zhang Y."/>
        </authorList>
    </citation>
    <scope>NUCLEOTIDE SEQUENCE [LARGE SCALE GENOMIC DNA]</scope>
    <source>
        <strain evidence="2">HQ1</strain>
    </source>
</reference>
<evidence type="ECO:0000313" key="2">
    <source>
        <dbReference type="EMBL" id="TQB76679.1"/>
    </source>
</evidence>
<protein>
    <submittedName>
        <fullName evidence="2">Uncharacterized protein</fullName>
    </submittedName>
</protein>
<proteinExistence type="predicted"/>
<feature type="region of interest" description="Disordered" evidence="1">
    <location>
        <begin position="1"/>
        <end position="104"/>
    </location>
</feature>
<dbReference type="Proteomes" id="UP000319663">
    <property type="component" value="Unassembled WGS sequence"/>
</dbReference>
<feature type="compositionally biased region" description="Basic residues" evidence="1">
    <location>
        <begin position="38"/>
        <end position="54"/>
    </location>
</feature>
<dbReference type="EMBL" id="VIFY01000007">
    <property type="protein sequence ID" value="TQB76679.1"/>
    <property type="molecule type" value="Genomic_DNA"/>
</dbReference>